<keyword evidence="2" id="KW-0812">Transmembrane</keyword>
<feature type="non-terminal residue" evidence="3">
    <location>
        <position position="1"/>
    </location>
</feature>
<proteinExistence type="predicted"/>
<dbReference type="AlphaFoldDB" id="A0A409YLE9"/>
<feature type="compositionally biased region" description="Polar residues" evidence="1">
    <location>
        <begin position="164"/>
        <end position="179"/>
    </location>
</feature>
<gene>
    <name evidence="3" type="ORF">CVT26_000850</name>
</gene>
<name>A0A409YLE9_9AGAR</name>
<keyword evidence="2" id="KW-0472">Membrane</keyword>
<protein>
    <submittedName>
        <fullName evidence="3">Uncharacterized protein</fullName>
    </submittedName>
</protein>
<feature type="transmembrane region" description="Helical" evidence="2">
    <location>
        <begin position="84"/>
        <end position="108"/>
    </location>
</feature>
<evidence type="ECO:0000313" key="3">
    <source>
        <dbReference type="EMBL" id="PPR03852.1"/>
    </source>
</evidence>
<dbReference type="EMBL" id="NHYE01000695">
    <property type="protein sequence ID" value="PPR03852.1"/>
    <property type="molecule type" value="Genomic_DNA"/>
</dbReference>
<dbReference type="OrthoDB" id="3066012at2759"/>
<organism evidence="3 4">
    <name type="scientific">Gymnopilus dilepis</name>
    <dbReference type="NCBI Taxonomy" id="231916"/>
    <lineage>
        <taxon>Eukaryota</taxon>
        <taxon>Fungi</taxon>
        <taxon>Dikarya</taxon>
        <taxon>Basidiomycota</taxon>
        <taxon>Agaricomycotina</taxon>
        <taxon>Agaricomycetes</taxon>
        <taxon>Agaricomycetidae</taxon>
        <taxon>Agaricales</taxon>
        <taxon>Agaricineae</taxon>
        <taxon>Hymenogastraceae</taxon>
        <taxon>Gymnopilus</taxon>
    </lineage>
</organism>
<evidence type="ECO:0000256" key="1">
    <source>
        <dbReference type="SAM" id="MobiDB-lite"/>
    </source>
</evidence>
<evidence type="ECO:0000313" key="4">
    <source>
        <dbReference type="Proteomes" id="UP000284706"/>
    </source>
</evidence>
<reference evidence="3 4" key="1">
    <citation type="journal article" date="2018" name="Evol. Lett.">
        <title>Horizontal gene cluster transfer increased hallucinogenic mushroom diversity.</title>
        <authorList>
            <person name="Reynolds H.T."/>
            <person name="Vijayakumar V."/>
            <person name="Gluck-Thaler E."/>
            <person name="Korotkin H.B."/>
            <person name="Matheny P.B."/>
            <person name="Slot J.C."/>
        </authorList>
    </citation>
    <scope>NUCLEOTIDE SEQUENCE [LARGE SCALE GENOMIC DNA]</scope>
    <source>
        <strain evidence="3 4">SRW20</strain>
    </source>
</reference>
<dbReference type="InParanoid" id="A0A409YLE9"/>
<keyword evidence="4" id="KW-1185">Reference proteome</keyword>
<sequence>STISHRRSASSISTEKSATSSQSILRFTESVDRTPATTLALTNNFLPTFTPPASQPTSSSPVIPSVTAVSAAVVNSSFWHKKGAVAAIFVIVALVILAIAAILIVTFLKRRSARREARLHEALFEKHSEPERRSPSPSASINGVPMDPFATREVGYNAPPRFPSYTTPQHPITYSTSPVQHPDFYNQPPSRYLAPSQAQAARNPAPPSAFRSPDARDSYQHSIDSFYGAGQPSGF</sequence>
<feature type="region of interest" description="Disordered" evidence="1">
    <location>
        <begin position="160"/>
        <end position="235"/>
    </location>
</feature>
<keyword evidence="2" id="KW-1133">Transmembrane helix</keyword>
<dbReference type="STRING" id="231916.A0A409YLE9"/>
<accession>A0A409YLE9</accession>
<comment type="caution">
    <text evidence="3">The sequence shown here is derived from an EMBL/GenBank/DDBJ whole genome shotgun (WGS) entry which is preliminary data.</text>
</comment>
<evidence type="ECO:0000256" key="2">
    <source>
        <dbReference type="SAM" id="Phobius"/>
    </source>
</evidence>
<dbReference type="Proteomes" id="UP000284706">
    <property type="component" value="Unassembled WGS sequence"/>
</dbReference>